<dbReference type="EMBL" id="CP012850">
    <property type="protein sequence ID" value="ALI36255.1"/>
    <property type="molecule type" value="Genomic_DNA"/>
</dbReference>
<proteinExistence type="predicted"/>
<sequence>MKTYASSVWNFSSDAKLVDRQYIKENTNDMILMNGIMNATNDVSIVGPATGNTFEVPLAEFILWDDSERVIGGDIYYDRLGFLDQLGKANRTVPDTPVPTRMASAPPETLPPGPTAAPSDDLRQRHNWLH</sequence>
<dbReference type="AlphaFoldDB" id="A0A654LYE3"/>
<feature type="region of interest" description="Disordered" evidence="1">
    <location>
        <begin position="88"/>
        <end position="130"/>
    </location>
</feature>
<gene>
    <name evidence="2" type="ORF">NMY3_02054</name>
</gene>
<dbReference type="KEGG" id="taa:NMY3_02054"/>
<name>A0A654LYE3_9ARCH</name>
<accession>A0A654LYE3</accession>
<dbReference type="Gene3D" id="3.10.450.50">
    <property type="match status" value="1"/>
</dbReference>
<protein>
    <recommendedName>
        <fullName evidence="4">SnoaL-like domain protein</fullName>
    </recommendedName>
</protein>
<reference evidence="3" key="1">
    <citation type="submission" date="2015-10" db="EMBL/GenBank/DDBJ databases">
        <title>Niche specialization of a soil ammonia-oxidizing archaeon, Candidatus Nitrosocosmicus oleophilus.</title>
        <authorList>
            <person name="Jung M.-Y."/>
            <person name="Rhee S.-K."/>
        </authorList>
    </citation>
    <scope>NUCLEOTIDE SEQUENCE [LARGE SCALE GENOMIC DNA]</scope>
    <source>
        <strain evidence="3">MY3</strain>
    </source>
</reference>
<dbReference type="Proteomes" id="UP000058925">
    <property type="component" value="Chromosome"/>
</dbReference>
<evidence type="ECO:0000313" key="2">
    <source>
        <dbReference type="EMBL" id="ALI36255.1"/>
    </source>
</evidence>
<evidence type="ECO:0000256" key="1">
    <source>
        <dbReference type="SAM" id="MobiDB-lite"/>
    </source>
</evidence>
<keyword evidence="3" id="KW-1185">Reference proteome</keyword>
<evidence type="ECO:0008006" key="4">
    <source>
        <dbReference type="Google" id="ProtNLM"/>
    </source>
</evidence>
<organism evidence="2 3">
    <name type="scientific">Candidatus Nitrosocosmicus oleophilus</name>
    <dbReference type="NCBI Taxonomy" id="1353260"/>
    <lineage>
        <taxon>Archaea</taxon>
        <taxon>Nitrososphaerota</taxon>
        <taxon>Nitrososphaeria</taxon>
        <taxon>Nitrososphaerales</taxon>
        <taxon>Nitrososphaeraceae</taxon>
        <taxon>Candidatus Nitrosocosmicus</taxon>
    </lineage>
</organism>
<evidence type="ECO:0000313" key="3">
    <source>
        <dbReference type="Proteomes" id="UP000058925"/>
    </source>
</evidence>